<dbReference type="EMBL" id="KL647944">
    <property type="protein sequence ID" value="KEY73001.1"/>
    <property type="molecule type" value="Genomic_DNA"/>
</dbReference>
<feature type="domain" description="Aminoglycoside phosphotransferase" evidence="1">
    <location>
        <begin position="66"/>
        <end position="332"/>
    </location>
</feature>
<sequence length="498" mass="57981">MTPKSRYVETDRDDLVWERLDQTTEEWCASLGSREVYRAIGDFILKHRKGEPEMMHPAMKGGYNIVFRMEYKDGSSVVLRVPIKGLVPFPEEKIRYEVATMRYVSAHTTIPVPHVYHYGSATENPTGLGPFIIMDYIDHHQNMSRELLDPTRPHDERPMLDPHISEEKLTNLYSQMANILLQLDSLKFSGIGSLMETPSVEGSTPTISVTGPPLTTNMVDLVVHTSAPSSILPSRTYVSTKDWLSSLADMHTAQLALQHNDAVEDEDDARDKYVARQLFRNLAREGRLASDKDDLETEFRLFSEDFRPANVLLDENLQVVGVIDWEFAYAAPSQFSFDPPWWLLLREPENWPDGFRPWMEIYERRLKTFLRAMESEEQKLATTDLVNGVTNLSLTDRTKRLVPLSQRMRESWENKSWMLNYAARKSWAFDWFWWKYLDQRYHGPNDDEDHQIRLCLLTEPQKNLMDSFIARKMRESEERKVVKLSDEDAARLLREVLI</sequence>
<keyword evidence="3" id="KW-1185">Reference proteome</keyword>
<proteinExistence type="predicted"/>
<dbReference type="Pfam" id="PF01636">
    <property type="entry name" value="APH"/>
    <property type="match status" value="1"/>
</dbReference>
<reference evidence="2 3" key="1">
    <citation type="journal article" date="2014" name="BMC Genomics">
        <title>Comparative genome sequencing reveals chemotype-specific gene clusters in the toxigenic black mold Stachybotrys.</title>
        <authorList>
            <person name="Semeiks J."/>
            <person name="Borek D."/>
            <person name="Otwinowski Z."/>
            <person name="Grishin N.V."/>
        </authorList>
    </citation>
    <scope>NUCLEOTIDE SEQUENCE [LARGE SCALE GENOMIC DNA]</scope>
    <source>
        <strain evidence="3">CBS 109288 / IBT 7711</strain>
    </source>
</reference>
<dbReference type="HOGENOM" id="CLU_028906_4_1_1"/>
<dbReference type="Gene3D" id="3.90.1200.10">
    <property type="match status" value="1"/>
</dbReference>
<dbReference type="Proteomes" id="UP000028045">
    <property type="component" value="Unassembled WGS sequence"/>
</dbReference>
<dbReference type="PANTHER" id="PTHR21310:SF37">
    <property type="entry name" value="AMINOGLYCOSIDE PHOSPHOTRANSFERASE DOMAIN-CONTAINING PROTEIN"/>
    <property type="match status" value="1"/>
</dbReference>
<dbReference type="SUPFAM" id="SSF56112">
    <property type="entry name" value="Protein kinase-like (PK-like)"/>
    <property type="match status" value="1"/>
</dbReference>
<dbReference type="Gene3D" id="3.30.200.20">
    <property type="entry name" value="Phosphorylase Kinase, domain 1"/>
    <property type="match status" value="1"/>
</dbReference>
<dbReference type="PANTHER" id="PTHR21310">
    <property type="entry name" value="AMINOGLYCOSIDE PHOSPHOTRANSFERASE-RELATED-RELATED"/>
    <property type="match status" value="1"/>
</dbReference>
<dbReference type="InterPro" id="IPR011009">
    <property type="entry name" value="Kinase-like_dom_sf"/>
</dbReference>
<dbReference type="InterPro" id="IPR051678">
    <property type="entry name" value="AGP_Transferase"/>
</dbReference>
<organism evidence="2 3">
    <name type="scientific">Stachybotrys chartarum (strain CBS 109288 / IBT 7711)</name>
    <name type="common">Toxic black mold</name>
    <name type="synonym">Stilbospora chartarum</name>
    <dbReference type="NCBI Taxonomy" id="1280523"/>
    <lineage>
        <taxon>Eukaryota</taxon>
        <taxon>Fungi</taxon>
        <taxon>Dikarya</taxon>
        <taxon>Ascomycota</taxon>
        <taxon>Pezizomycotina</taxon>
        <taxon>Sordariomycetes</taxon>
        <taxon>Hypocreomycetidae</taxon>
        <taxon>Hypocreales</taxon>
        <taxon>Stachybotryaceae</taxon>
        <taxon>Stachybotrys</taxon>
    </lineage>
</organism>
<evidence type="ECO:0000259" key="1">
    <source>
        <dbReference type="Pfam" id="PF01636"/>
    </source>
</evidence>
<name>A0A084B622_STACB</name>
<evidence type="ECO:0000313" key="2">
    <source>
        <dbReference type="EMBL" id="KEY73001.1"/>
    </source>
</evidence>
<accession>A0A084B622</accession>
<evidence type="ECO:0000313" key="3">
    <source>
        <dbReference type="Proteomes" id="UP000028045"/>
    </source>
</evidence>
<dbReference type="InterPro" id="IPR002575">
    <property type="entry name" value="Aminoglycoside_PTrfase"/>
</dbReference>
<dbReference type="OrthoDB" id="5412996at2759"/>
<dbReference type="AlphaFoldDB" id="A0A084B622"/>
<gene>
    <name evidence="2" type="ORF">S7711_04665</name>
</gene>
<protein>
    <recommendedName>
        <fullName evidence="1">Aminoglycoside phosphotransferase domain-containing protein</fullName>
    </recommendedName>
</protein>